<protein>
    <submittedName>
        <fullName evidence="3">MBL fold metallo-hydrolase</fullName>
    </submittedName>
</protein>
<feature type="compositionally biased region" description="Basic and acidic residues" evidence="1">
    <location>
        <begin position="150"/>
        <end position="159"/>
    </location>
</feature>
<dbReference type="SMART" id="SM00849">
    <property type="entry name" value="Lactamase_B"/>
    <property type="match status" value="1"/>
</dbReference>
<dbReference type="EMBL" id="CP095045">
    <property type="protein sequence ID" value="UOQ57088.1"/>
    <property type="molecule type" value="Genomic_DNA"/>
</dbReference>
<organism evidence="3 4">
    <name type="scientific">Leucobacter allii</name>
    <dbReference type="NCBI Taxonomy" id="2932247"/>
    <lineage>
        <taxon>Bacteria</taxon>
        <taxon>Bacillati</taxon>
        <taxon>Actinomycetota</taxon>
        <taxon>Actinomycetes</taxon>
        <taxon>Micrococcales</taxon>
        <taxon>Microbacteriaceae</taxon>
        <taxon>Leucobacter</taxon>
    </lineage>
</organism>
<dbReference type="InterPro" id="IPR001279">
    <property type="entry name" value="Metallo-B-lactamas"/>
</dbReference>
<evidence type="ECO:0000256" key="1">
    <source>
        <dbReference type="SAM" id="MobiDB-lite"/>
    </source>
</evidence>
<dbReference type="Proteomes" id="UP000831786">
    <property type="component" value="Chromosome"/>
</dbReference>
<evidence type="ECO:0000259" key="2">
    <source>
        <dbReference type="SMART" id="SM00849"/>
    </source>
</evidence>
<dbReference type="SUPFAM" id="SSF56281">
    <property type="entry name" value="Metallo-hydrolase/oxidoreductase"/>
    <property type="match status" value="1"/>
</dbReference>
<dbReference type="InterPro" id="IPR050662">
    <property type="entry name" value="Sec-metab_biosynth-thioest"/>
</dbReference>
<dbReference type="PANTHER" id="PTHR23131">
    <property type="entry name" value="ENDORIBONUCLEASE LACTB2"/>
    <property type="match status" value="1"/>
</dbReference>
<proteinExistence type="predicted"/>
<dbReference type="PANTHER" id="PTHR23131:SF4">
    <property type="entry name" value="METALLO-BETA-LACTAMASE SUPERFAMILY POTEIN"/>
    <property type="match status" value="1"/>
</dbReference>
<name>A0ABY4FLE4_9MICO</name>
<dbReference type="RefSeq" id="WP_244727676.1">
    <property type="nucleotide sequence ID" value="NZ_CP095045.1"/>
</dbReference>
<evidence type="ECO:0000313" key="3">
    <source>
        <dbReference type="EMBL" id="UOQ57088.1"/>
    </source>
</evidence>
<keyword evidence="4" id="KW-1185">Reference proteome</keyword>
<feature type="compositionally biased region" description="Low complexity" evidence="1">
    <location>
        <begin position="136"/>
        <end position="149"/>
    </location>
</feature>
<feature type="domain" description="Metallo-beta-lactamase" evidence="2">
    <location>
        <begin position="43"/>
        <end position="277"/>
    </location>
</feature>
<dbReference type="InterPro" id="IPR036866">
    <property type="entry name" value="RibonucZ/Hydroxyglut_hydro"/>
</dbReference>
<sequence length="360" mass="37914">MPLQPTSTAQFAAHRAGALPPTEEFRPGVWSLAMPMASPQLPYNLCTVIAADDGMHVIDPGVDGAAQFERLADELAALGSGIADVATITATHLHGDHLGLAARLRAASGARLLLHRAEDDALPRLARQRAAELGRDGAPAPGAGAGPAARDPDAETSRERRARWGVPPEESRSISASAAADGETAGLPRADVRLEDGDLLPIPGRRIAAIHTPGHTTGHLALRDAEGGVIYTGDHVLPAMTSGLGLGARSETNPVAEYLEGLERIAVFDADEVSPGHQFRFRGLAERCAALAEHHLRRTREVAAVLAREDDPTVWRVASQLRWSAGWDGLDGFVLGSALAQTEMHMAFVRSGLAAAHLEG</sequence>
<reference evidence="3 4" key="1">
    <citation type="submission" date="2022-04" db="EMBL/GenBank/DDBJ databases">
        <title>Leucobacter sp. isolated from rhizosphere of garlic.</title>
        <authorList>
            <person name="Won M."/>
            <person name="Lee C.-M."/>
            <person name="Woen H.-Y."/>
            <person name="Kwon S.-W."/>
        </authorList>
    </citation>
    <scope>NUCLEOTIDE SEQUENCE [LARGE SCALE GENOMIC DNA]</scope>
    <source>
        <strain evidence="3 4">H21R-40</strain>
    </source>
</reference>
<accession>A0ABY4FLE4</accession>
<evidence type="ECO:0000313" key="4">
    <source>
        <dbReference type="Proteomes" id="UP000831786"/>
    </source>
</evidence>
<dbReference type="Pfam" id="PF00753">
    <property type="entry name" value="Lactamase_B"/>
    <property type="match status" value="1"/>
</dbReference>
<dbReference type="Gene3D" id="3.60.15.10">
    <property type="entry name" value="Ribonuclease Z/Hydroxyacylglutathione hydrolase-like"/>
    <property type="match status" value="1"/>
</dbReference>
<feature type="region of interest" description="Disordered" evidence="1">
    <location>
        <begin position="133"/>
        <end position="190"/>
    </location>
</feature>
<gene>
    <name evidence="3" type="ORF">MUN78_15745</name>
</gene>